<accession>A0A6J5T0L1</accession>
<organism evidence="1">
    <name type="scientific">uncultured Caudovirales phage</name>
    <dbReference type="NCBI Taxonomy" id="2100421"/>
    <lineage>
        <taxon>Viruses</taxon>
        <taxon>Duplodnaviria</taxon>
        <taxon>Heunggongvirae</taxon>
        <taxon>Uroviricota</taxon>
        <taxon>Caudoviricetes</taxon>
        <taxon>Peduoviridae</taxon>
        <taxon>Maltschvirus</taxon>
        <taxon>Maltschvirus maltsch</taxon>
    </lineage>
</organism>
<name>A0A6J5T0L1_9CAUD</name>
<proteinExistence type="predicted"/>
<protein>
    <submittedName>
        <fullName evidence="1">Uncharacterized protein</fullName>
    </submittedName>
</protein>
<evidence type="ECO:0000313" key="1">
    <source>
        <dbReference type="EMBL" id="CAB4221225.1"/>
    </source>
</evidence>
<reference evidence="1" key="1">
    <citation type="submission" date="2020-05" db="EMBL/GenBank/DDBJ databases">
        <authorList>
            <person name="Chiriac C."/>
            <person name="Salcher M."/>
            <person name="Ghai R."/>
            <person name="Kavagutti S V."/>
        </authorList>
    </citation>
    <scope>NUCLEOTIDE SEQUENCE</scope>
</reference>
<sequence length="278" mass="29879">MAIGRISGPMLVPNLERQGIDLAVDGDLIYFDVGRKRVGINTFTPTTELDVVGNAKISANLTVGTGPDDTITVGTRYSLPITTPGYGQVITSMGGGDPGTYWAPGLPDSAIRRHKYETTITNLLGFGTAEFKLNLGVSAIVYSVSVSRPVKVEVFGTAAKDEDNPYTFIATPDHLVDDGTVILNDGSSFQSRQYSIFSNMETPPDSNVYVTLTSLSPYLASTPITFSVYYFPSVTDSRPGTEILQSLPTTGNYNGRTVFVVPTTKLHVFVNNAWVSAV</sequence>
<gene>
    <name evidence="1" type="ORF">UFOVP1636_199</name>
</gene>
<dbReference type="EMBL" id="LR797503">
    <property type="protein sequence ID" value="CAB4221225.1"/>
    <property type="molecule type" value="Genomic_DNA"/>
</dbReference>